<feature type="region of interest" description="Disordered" evidence="5">
    <location>
        <begin position="437"/>
        <end position="476"/>
    </location>
</feature>
<dbReference type="InterPro" id="IPR039774">
    <property type="entry name" value="Sin3-like"/>
</dbReference>
<feature type="region of interest" description="Disordered" evidence="5">
    <location>
        <begin position="818"/>
        <end position="864"/>
    </location>
</feature>
<dbReference type="Pfam" id="PF02671">
    <property type="entry name" value="PAH"/>
    <property type="match status" value="1"/>
</dbReference>
<feature type="compositionally biased region" description="Polar residues" evidence="5">
    <location>
        <begin position="662"/>
        <end position="685"/>
    </location>
</feature>
<dbReference type="OrthoDB" id="10265969at2759"/>
<feature type="compositionally biased region" description="Polar residues" evidence="5">
    <location>
        <begin position="827"/>
        <end position="836"/>
    </location>
</feature>
<feature type="region of interest" description="Disordered" evidence="5">
    <location>
        <begin position="1208"/>
        <end position="1295"/>
    </location>
</feature>
<dbReference type="InterPro" id="IPR003822">
    <property type="entry name" value="PAH"/>
</dbReference>
<dbReference type="GO" id="GO:0003714">
    <property type="term" value="F:transcription corepressor activity"/>
    <property type="evidence" value="ECO:0007669"/>
    <property type="project" value="InterPro"/>
</dbReference>
<feature type="compositionally biased region" description="Basic and acidic residues" evidence="5">
    <location>
        <begin position="1454"/>
        <end position="1500"/>
    </location>
</feature>
<feature type="compositionally biased region" description="Low complexity" evidence="5">
    <location>
        <begin position="1327"/>
        <end position="1337"/>
    </location>
</feature>
<comment type="subcellular location">
    <subcellularLocation>
        <location evidence="1 4">Nucleus</location>
    </subcellularLocation>
</comment>
<feature type="compositionally biased region" description="Polar residues" evidence="5">
    <location>
        <begin position="855"/>
        <end position="864"/>
    </location>
</feature>
<dbReference type="PROSITE" id="PS51477">
    <property type="entry name" value="PAH"/>
    <property type="match status" value="1"/>
</dbReference>
<feature type="region of interest" description="Disordered" evidence="5">
    <location>
        <begin position="1312"/>
        <end position="1340"/>
    </location>
</feature>
<feature type="compositionally biased region" description="Polar residues" evidence="5">
    <location>
        <begin position="622"/>
        <end position="632"/>
    </location>
</feature>
<dbReference type="InterPro" id="IPR013083">
    <property type="entry name" value="Znf_RING/FYVE/PHD"/>
</dbReference>
<feature type="region of interest" description="Disordered" evidence="5">
    <location>
        <begin position="1131"/>
        <end position="1150"/>
    </location>
</feature>
<dbReference type="EMBL" id="CAICTM010001443">
    <property type="protein sequence ID" value="CAB9523693.1"/>
    <property type="molecule type" value="Genomic_DNA"/>
</dbReference>
<keyword evidence="7" id="KW-1185">Reference proteome</keyword>
<dbReference type="GO" id="GO:0000785">
    <property type="term" value="C:chromatin"/>
    <property type="evidence" value="ECO:0007669"/>
    <property type="project" value="TreeGrafter"/>
</dbReference>
<keyword evidence="3 4" id="KW-0539">Nucleus</keyword>
<feature type="compositionally biased region" description="Polar residues" evidence="5">
    <location>
        <begin position="586"/>
        <end position="595"/>
    </location>
</feature>
<dbReference type="SUPFAM" id="SSF47762">
    <property type="entry name" value="PAH2 domain"/>
    <property type="match status" value="1"/>
</dbReference>
<accession>A0A9N8HUZ3</accession>
<dbReference type="PANTHER" id="PTHR12346:SF0">
    <property type="entry name" value="SIN3A, ISOFORM G"/>
    <property type="match status" value="1"/>
</dbReference>
<evidence type="ECO:0000256" key="2">
    <source>
        <dbReference type="ARBA" id="ARBA00022491"/>
    </source>
</evidence>
<dbReference type="Proteomes" id="UP001153069">
    <property type="component" value="Unassembled WGS sequence"/>
</dbReference>
<feature type="compositionally biased region" description="Basic and acidic residues" evidence="5">
    <location>
        <begin position="1234"/>
        <end position="1247"/>
    </location>
</feature>
<proteinExistence type="predicted"/>
<reference evidence="6" key="1">
    <citation type="submission" date="2020-06" db="EMBL/GenBank/DDBJ databases">
        <authorList>
            <consortium name="Plant Systems Biology data submission"/>
        </authorList>
    </citation>
    <scope>NUCLEOTIDE SEQUENCE</scope>
    <source>
        <strain evidence="6">D6</strain>
    </source>
</reference>
<feature type="compositionally biased region" description="Basic and acidic residues" evidence="5">
    <location>
        <begin position="455"/>
        <end position="467"/>
    </location>
</feature>
<organism evidence="6 7">
    <name type="scientific">Seminavis robusta</name>
    <dbReference type="NCBI Taxonomy" id="568900"/>
    <lineage>
        <taxon>Eukaryota</taxon>
        <taxon>Sar</taxon>
        <taxon>Stramenopiles</taxon>
        <taxon>Ochrophyta</taxon>
        <taxon>Bacillariophyta</taxon>
        <taxon>Bacillariophyceae</taxon>
        <taxon>Bacillariophycidae</taxon>
        <taxon>Naviculales</taxon>
        <taxon>Naviculaceae</taxon>
        <taxon>Seminavis</taxon>
    </lineage>
</organism>
<feature type="compositionally biased region" description="Basic residues" evidence="5">
    <location>
        <begin position="1268"/>
        <end position="1285"/>
    </location>
</feature>
<evidence type="ECO:0000313" key="6">
    <source>
        <dbReference type="EMBL" id="CAB9523693.1"/>
    </source>
</evidence>
<feature type="compositionally biased region" description="Basic and acidic residues" evidence="5">
    <location>
        <begin position="1046"/>
        <end position="1059"/>
    </location>
</feature>
<protein>
    <submittedName>
        <fullName evidence="6">Paired AMPhipathic helix protein</fullName>
    </submittedName>
</protein>
<comment type="caution">
    <text evidence="6">The sequence shown here is derived from an EMBL/GenBank/DDBJ whole genome shotgun (WGS) entry which is preliminary data.</text>
</comment>
<feature type="region of interest" description="Disordered" evidence="5">
    <location>
        <begin position="1037"/>
        <end position="1089"/>
    </location>
</feature>
<gene>
    <name evidence="6" type="ORF">SEMRO_1445_G273370.1</name>
</gene>
<feature type="region of interest" description="Disordered" evidence="5">
    <location>
        <begin position="117"/>
        <end position="159"/>
    </location>
</feature>
<dbReference type="GO" id="GO:0000122">
    <property type="term" value="P:negative regulation of transcription by RNA polymerase II"/>
    <property type="evidence" value="ECO:0007669"/>
    <property type="project" value="TreeGrafter"/>
</dbReference>
<feature type="compositionally biased region" description="Polar residues" evidence="5">
    <location>
        <begin position="1286"/>
        <end position="1295"/>
    </location>
</feature>
<evidence type="ECO:0000313" key="7">
    <source>
        <dbReference type="Proteomes" id="UP001153069"/>
    </source>
</evidence>
<evidence type="ECO:0000256" key="3">
    <source>
        <dbReference type="ARBA" id="ARBA00023242"/>
    </source>
</evidence>
<dbReference type="GO" id="GO:0000118">
    <property type="term" value="C:histone deacetylase complex"/>
    <property type="evidence" value="ECO:0007669"/>
    <property type="project" value="TreeGrafter"/>
</dbReference>
<feature type="region of interest" description="Disordered" evidence="5">
    <location>
        <begin position="553"/>
        <end position="688"/>
    </location>
</feature>
<evidence type="ECO:0000256" key="5">
    <source>
        <dbReference type="SAM" id="MobiDB-lite"/>
    </source>
</evidence>
<feature type="region of interest" description="Disordered" evidence="5">
    <location>
        <begin position="1445"/>
        <end position="1500"/>
    </location>
</feature>
<name>A0A9N8HUZ3_9STRA</name>
<evidence type="ECO:0000256" key="1">
    <source>
        <dbReference type="ARBA" id="ARBA00004123"/>
    </source>
</evidence>
<dbReference type="SUPFAM" id="SSF57850">
    <property type="entry name" value="RING/U-box"/>
    <property type="match status" value="1"/>
</dbReference>
<feature type="compositionally biased region" description="Low complexity" evidence="5">
    <location>
        <begin position="843"/>
        <end position="854"/>
    </location>
</feature>
<sequence>MMSRRKSNKKKHLVDIVFRMEDADPPREKTVRAVDTKTTNYNRLMGMARFHLKIQRRGPIELWLMDGEEPTCLGLQAGEPISRAIQNDCRLLVETLEGATDADATERIAIATKRASYNPSARVPTRSSEHSTCRQEPSNHSLSIWDWDSDSDSDPRAASAPTGLISAIMDLDSSDSSDDDVYVDGDHESQALISAAGFQDAPMGTLVAQASCTQFSIEGGRSACTSICLFAAAQLLSRIPTHINTELLDTWLQMGVLLHRNVTAHDHTSVDDLWDMDAYAPFVESLERRETPLTGSVGRMDEWEACIISTLSYAQAFEGNVASVALIVTKPPESILLVCQNVTVGAPWLFFDSHGHEHETPKRAYVRRLDSVDMVATALNRKFPVVDLDADLSHYVQQLNLFEAHPIVCPIVVPEVMDDSEAWPGQEETLRLSVTTAHAAANRPPSPVDAAATHPETKSDGETETEQRAAQPQPKVQDVLEYIDQVKQVFAGHVRDEFLALVDSFQSGGMGISEVKEKVTRLFRGNNELILGFNIFLPQDHQIGQATLEQMNKEHARGRASIRRIGAPPKTTVRASSPPDMDRTEASITQQQQCDQPPELKHSDTPATACNKPSEPECRNALLTSSKHNTNAVPARAEVKEVAETAPSSNKAGKTVSECRPCSTQQSTLESPSDDASATVQSNNDTGERRSFKNEIVLQESDALVRDPITGALFADPVFCDKGHTHERSSIEAHFRARREMKEEEEARLLREGRSNDGCGAGRNFDPTCPLTNEPISNILIPNDQCDRMLPLLVENGLVPLEEGELEDWRLRREEKRRLAGERRANSARQQASFDATSDAAEEAPMPAAPSSEPTYATLSESQVGSAVDSGTAHIWRPLSRTENDLGLAVALCPPGWQKPEGYERAPVPRCSNTCCRSRLPQEVQRACDRCSQLVCSDCLVFRVDDVARATSTIQSDGGHFICPDCVLQIRDVLAVDTDDRSREAQRAKEVDAMMAEFFASLQTRKEDLQHQIIHAQKHQELQSSSAAMERRIRSLEDTKQSLMRDIQRAEETAEAAKQEEEDSDVQSVSSVSSTEAPDSTTREEELQSRITQLRNQYYEVNWNVEDGVLRGSMLEHQLNEAMEALAMARSVSSGPPDPPAPKATSARNAMANRRRIARMERLERRCEQLELDRRELLARGPINAQDINYAMAMSRLSGELDSTSAKLASLKSQDEKGQTRKSTSMLSAKLASLKHDDGEQERKEESDTVVATAPSVAAKPSAPQGGPRKRRTSDPRGKKRRSTQQKRFSGVQQATHVAKAFAEFVTGIPMLSGKNKKKSGHRKTVESSSSEVSGSSAQNALPNETVLGVTTSSPVLDAEALQAAIASLSAIGSIGVEEVFELPLNLHYPSLRMRNRVRMLRTDLDLAKIESERLLEEEYSGYQREVEAKVDSLEDDVVELRRKAASVQETAEEEQRLQRERAGRREAAQRERQRREEERRREKERLQADRQRQERETRQALRGLDLRQCGRCGYGPFEKFNCNDMAAHNDVFHYMDEQGRRQQRRRNECPQCRWTAGDWNRWPRFRP</sequence>
<dbReference type="PANTHER" id="PTHR12346">
    <property type="entry name" value="SIN3B-RELATED"/>
    <property type="match status" value="1"/>
</dbReference>
<evidence type="ECO:0000256" key="4">
    <source>
        <dbReference type="PROSITE-ProRule" id="PRU00810"/>
    </source>
</evidence>
<keyword evidence="2" id="KW-0678">Repressor</keyword>
<dbReference type="Gene3D" id="1.20.1160.11">
    <property type="entry name" value="Paired amphipathic helix"/>
    <property type="match status" value="1"/>
</dbReference>
<dbReference type="Gene3D" id="3.30.40.10">
    <property type="entry name" value="Zinc/RING finger domain, C3HC4 (zinc finger)"/>
    <property type="match status" value="1"/>
</dbReference>
<dbReference type="InterPro" id="IPR036600">
    <property type="entry name" value="PAH_sf"/>
</dbReference>